<dbReference type="Gene3D" id="2.60.40.10">
    <property type="entry name" value="Immunoglobulins"/>
    <property type="match status" value="1"/>
</dbReference>
<keyword evidence="4" id="KW-1185">Reference proteome</keyword>
<proteinExistence type="predicted"/>
<dbReference type="GeneTree" id="ENSGT00940000154363"/>
<evidence type="ECO:0000259" key="2">
    <source>
        <dbReference type="PROSITE" id="PS50835"/>
    </source>
</evidence>
<accession>A0AAQ4RGL9</accession>
<evidence type="ECO:0000256" key="1">
    <source>
        <dbReference type="ARBA" id="ARBA00023319"/>
    </source>
</evidence>
<dbReference type="PROSITE" id="PS50835">
    <property type="entry name" value="IG_LIKE"/>
    <property type="match status" value="1"/>
</dbReference>
<dbReference type="AlphaFoldDB" id="A0AAQ4RGL9"/>
<feature type="domain" description="Ig-like" evidence="2">
    <location>
        <begin position="52"/>
        <end position="125"/>
    </location>
</feature>
<dbReference type="Pfam" id="PF07686">
    <property type="entry name" value="V-set"/>
    <property type="match status" value="1"/>
</dbReference>
<dbReference type="SUPFAM" id="SSF48726">
    <property type="entry name" value="Immunoglobulin"/>
    <property type="match status" value="1"/>
</dbReference>
<dbReference type="Ensembl" id="ENSGACT00000038756.1">
    <property type="protein sequence ID" value="ENSGACP00000061291.1"/>
    <property type="gene ID" value="ENSGACG00000003230.2"/>
</dbReference>
<dbReference type="InterPro" id="IPR013783">
    <property type="entry name" value="Ig-like_fold"/>
</dbReference>
<dbReference type="InterPro" id="IPR036179">
    <property type="entry name" value="Ig-like_dom_sf"/>
</dbReference>
<evidence type="ECO:0000313" key="4">
    <source>
        <dbReference type="Proteomes" id="UP000007635"/>
    </source>
</evidence>
<dbReference type="GO" id="GO:0019815">
    <property type="term" value="C:B cell receptor complex"/>
    <property type="evidence" value="ECO:0007669"/>
    <property type="project" value="TreeGrafter"/>
</dbReference>
<protein>
    <submittedName>
        <fullName evidence="3">CD79a molecule, immunoglobulin-associated alpha</fullName>
    </submittedName>
</protein>
<dbReference type="InterPro" id="IPR003599">
    <property type="entry name" value="Ig_sub"/>
</dbReference>
<dbReference type="PANTHER" id="PTHR14334:SF1">
    <property type="entry name" value="B-CELL ANTIGEN RECEPTOR COMPLEX-ASSOCIATED PROTEIN ALPHA CHAIN"/>
    <property type="match status" value="1"/>
</dbReference>
<sequence length="234" mass="26244">MQSSSNDCPNSSRLCNRCSEQCDVISASSTVAVAQAKLRLEADRPFLRVQVGHTAELECCYRNSNNPVKWSWIKRAANGSLSEAPESTPVASSRSCGTLTLELVQLKDSGFYQCSLKSNDCVVMSHGTYLQVYKPMEKIIQLSESTKNKILTAEGVLLLLCVIVPSVNLLCQSRRLHELEKKKAMKEEENIYQGLNLDECWSAYDQIQRCEANGPYEDVGNLREEEEEIQLEKP</sequence>
<reference evidence="3 4" key="1">
    <citation type="journal article" date="2021" name="G3 (Bethesda)">
        <title>Improved contiguity of the threespine stickleback genome using long-read sequencing.</title>
        <authorList>
            <person name="Nath S."/>
            <person name="Shaw D.E."/>
            <person name="White M.A."/>
        </authorList>
    </citation>
    <scope>NUCLEOTIDE SEQUENCE [LARGE SCALE GENOMIC DNA]</scope>
    <source>
        <strain evidence="3 4">Lake Benthic</strain>
    </source>
</reference>
<evidence type="ECO:0000313" key="3">
    <source>
        <dbReference type="Ensembl" id="ENSGACP00000061291.1"/>
    </source>
</evidence>
<dbReference type="SMART" id="SM00409">
    <property type="entry name" value="IG"/>
    <property type="match status" value="1"/>
</dbReference>
<reference evidence="3" key="2">
    <citation type="submission" date="2025-08" db="UniProtKB">
        <authorList>
            <consortium name="Ensembl"/>
        </authorList>
    </citation>
    <scope>IDENTIFICATION</scope>
</reference>
<keyword evidence="1" id="KW-0393">Immunoglobulin domain</keyword>
<dbReference type="GO" id="GO:0030183">
    <property type="term" value="P:B cell differentiation"/>
    <property type="evidence" value="ECO:0007669"/>
    <property type="project" value="TreeGrafter"/>
</dbReference>
<organism evidence="3 4">
    <name type="scientific">Gasterosteus aculeatus aculeatus</name>
    <name type="common">three-spined stickleback</name>
    <dbReference type="NCBI Taxonomy" id="481459"/>
    <lineage>
        <taxon>Eukaryota</taxon>
        <taxon>Metazoa</taxon>
        <taxon>Chordata</taxon>
        <taxon>Craniata</taxon>
        <taxon>Vertebrata</taxon>
        <taxon>Euteleostomi</taxon>
        <taxon>Actinopterygii</taxon>
        <taxon>Neopterygii</taxon>
        <taxon>Teleostei</taxon>
        <taxon>Neoteleostei</taxon>
        <taxon>Acanthomorphata</taxon>
        <taxon>Eupercaria</taxon>
        <taxon>Perciformes</taxon>
        <taxon>Cottioidei</taxon>
        <taxon>Gasterosteales</taxon>
        <taxon>Gasterosteidae</taxon>
        <taxon>Gasterosteus</taxon>
    </lineage>
</organism>
<dbReference type="GO" id="GO:0009897">
    <property type="term" value="C:external side of plasma membrane"/>
    <property type="evidence" value="ECO:0007669"/>
    <property type="project" value="TreeGrafter"/>
</dbReference>
<dbReference type="InterPro" id="IPR007110">
    <property type="entry name" value="Ig-like_dom"/>
</dbReference>
<reference evidence="3" key="3">
    <citation type="submission" date="2025-09" db="UniProtKB">
        <authorList>
            <consortium name="Ensembl"/>
        </authorList>
    </citation>
    <scope>IDENTIFICATION</scope>
</reference>
<dbReference type="Proteomes" id="UP000007635">
    <property type="component" value="Chromosome XX"/>
</dbReference>
<name>A0AAQ4RGL9_GASAC</name>
<dbReference type="GO" id="GO:0050853">
    <property type="term" value="P:B cell receptor signaling pathway"/>
    <property type="evidence" value="ECO:0007669"/>
    <property type="project" value="TreeGrafter"/>
</dbReference>
<dbReference type="InterPro" id="IPR013106">
    <property type="entry name" value="Ig_V-set"/>
</dbReference>
<dbReference type="PANTHER" id="PTHR14334">
    <property type="entry name" value="B-CELL ANTIGEN RECEPTOR COMPLEX-ASSOCIATED PROTEIN"/>
    <property type="match status" value="1"/>
</dbReference>